<accession>K1PQT9</accession>
<sequence>MIKYFNFSKYNHNFYAPWCGHCKKLEPIYRQVADTLKSHPVKVAKIDCTRFSSIASVFDVSGFPTIKFPPVRSMASIGKFNEGKLEHKDGVFFLYLGDGNLEIDLYDVTPTKFPTVLVIKDRSWFEYSASDASLASLEQWINGERFTSFPKASGGNINDMAETGKSLVMIVVNPEDREKADLTHR</sequence>
<dbReference type="GO" id="GO:0016020">
    <property type="term" value="C:membrane"/>
    <property type="evidence" value="ECO:0007669"/>
    <property type="project" value="UniProtKB-SubCell"/>
</dbReference>
<dbReference type="HOGENOM" id="CLU_1462687_0_0_1"/>
<dbReference type="InterPro" id="IPR036249">
    <property type="entry name" value="Thioredoxin-like_sf"/>
</dbReference>
<evidence type="ECO:0000256" key="2">
    <source>
        <dbReference type="ARBA" id="ARBA00022692"/>
    </source>
</evidence>
<comment type="subcellular location">
    <subcellularLocation>
        <location evidence="1">Membrane</location>
        <topology evidence="1">Single-pass membrane protein</topology>
    </subcellularLocation>
</comment>
<name>K1PQT9_MAGGI</name>
<dbReference type="PANTHER" id="PTHR46426">
    <property type="entry name" value="PROTEIN DISULFIDE-ISOMERASE TMX3"/>
    <property type="match status" value="1"/>
</dbReference>
<dbReference type="FunCoup" id="K1PQT9">
    <property type="interactions" value="1501"/>
</dbReference>
<evidence type="ECO:0000256" key="4">
    <source>
        <dbReference type="ARBA" id="ARBA00023136"/>
    </source>
</evidence>
<dbReference type="GO" id="GO:0005783">
    <property type="term" value="C:endoplasmic reticulum"/>
    <property type="evidence" value="ECO:0007669"/>
    <property type="project" value="TreeGrafter"/>
</dbReference>
<dbReference type="PROSITE" id="PS51352">
    <property type="entry name" value="THIOREDOXIN_2"/>
    <property type="match status" value="1"/>
</dbReference>
<keyword evidence="5" id="KW-0413">Isomerase</keyword>
<keyword evidence="4" id="KW-0472">Membrane</keyword>
<keyword evidence="2" id="KW-0812">Transmembrane</keyword>
<dbReference type="Pfam" id="PF00085">
    <property type="entry name" value="Thioredoxin"/>
    <property type="match status" value="1"/>
</dbReference>
<organism evidence="5">
    <name type="scientific">Magallana gigas</name>
    <name type="common">Pacific oyster</name>
    <name type="synonym">Crassostrea gigas</name>
    <dbReference type="NCBI Taxonomy" id="29159"/>
    <lineage>
        <taxon>Eukaryota</taxon>
        <taxon>Metazoa</taxon>
        <taxon>Spiralia</taxon>
        <taxon>Lophotrochozoa</taxon>
        <taxon>Mollusca</taxon>
        <taxon>Bivalvia</taxon>
        <taxon>Autobranchia</taxon>
        <taxon>Pteriomorphia</taxon>
        <taxon>Ostreida</taxon>
        <taxon>Ostreoidea</taxon>
        <taxon>Ostreidae</taxon>
        <taxon>Magallana</taxon>
    </lineage>
</organism>
<dbReference type="EMBL" id="JH818401">
    <property type="protein sequence ID" value="EKC26627.1"/>
    <property type="molecule type" value="Genomic_DNA"/>
</dbReference>
<dbReference type="Gene3D" id="3.40.30.10">
    <property type="entry name" value="Glutaredoxin"/>
    <property type="match status" value="1"/>
</dbReference>
<proteinExistence type="predicted"/>
<dbReference type="InParanoid" id="K1PQT9"/>
<gene>
    <name evidence="5" type="ORF">CGI_10000762</name>
</gene>
<dbReference type="PANTHER" id="PTHR46426:SF1">
    <property type="entry name" value="PROTEIN DISULFIDE-ISOMERASE TMX3"/>
    <property type="match status" value="1"/>
</dbReference>
<evidence type="ECO:0000256" key="1">
    <source>
        <dbReference type="ARBA" id="ARBA00004167"/>
    </source>
</evidence>
<dbReference type="InterPro" id="IPR052250">
    <property type="entry name" value="PDI_TMX3"/>
</dbReference>
<protein>
    <submittedName>
        <fullName evidence="5">Protein disulfide-isomerase TMX3</fullName>
    </submittedName>
</protein>
<dbReference type="GO" id="GO:0016853">
    <property type="term" value="F:isomerase activity"/>
    <property type="evidence" value="ECO:0007669"/>
    <property type="project" value="UniProtKB-KW"/>
</dbReference>
<dbReference type="SUPFAM" id="SSF52833">
    <property type="entry name" value="Thioredoxin-like"/>
    <property type="match status" value="1"/>
</dbReference>
<evidence type="ECO:0000313" key="5">
    <source>
        <dbReference type="EMBL" id="EKC26627.1"/>
    </source>
</evidence>
<evidence type="ECO:0000256" key="3">
    <source>
        <dbReference type="ARBA" id="ARBA00022989"/>
    </source>
</evidence>
<reference evidence="5" key="1">
    <citation type="journal article" date="2012" name="Nature">
        <title>The oyster genome reveals stress adaptation and complexity of shell formation.</title>
        <authorList>
            <person name="Zhang G."/>
            <person name="Fang X."/>
            <person name="Guo X."/>
            <person name="Li L."/>
            <person name="Luo R."/>
            <person name="Xu F."/>
            <person name="Yang P."/>
            <person name="Zhang L."/>
            <person name="Wang X."/>
            <person name="Qi H."/>
            <person name="Xiong Z."/>
            <person name="Que H."/>
            <person name="Xie Y."/>
            <person name="Holland P.W."/>
            <person name="Paps J."/>
            <person name="Zhu Y."/>
            <person name="Wu F."/>
            <person name="Chen Y."/>
            <person name="Wang J."/>
            <person name="Peng C."/>
            <person name="Meng J."/>
            <person name="Yang L."/>
            <person name="Liu J."/>
            <person name="Wen B."/>
            <person name="Zhang N."/>
            <person name="Huang Z."/>
            <person name="Zhu Q."/>
            <person name="Feng Y."/>
            <person name="Mount A."/>
            <person name="Hedgecock D."/>
            <person name="Xu Z."/>
            <person name="Liu Y."/>
            <person name="Domazet-Loso T."/>
            <person name="Du Y."/>
            <person name="Sun X."/>
            <person name="Zhang S."/>
            <person name="Liu B."/>
            <person name="Cheng P."/>
            <person name="Jiang X."/>
            <person name="Li J."/>
            <person name="Fan D."/>
            <person name="Wang W."/>
            <person name="Fu W."/>
            <person name="Wang T."/>
            <person name="Wang B."/>
            <person name="Zhang J."/>
            <person name="Peng Z."/>
            <person name="Li Y."/>
            <person name="Li N."/>
            <person name="Wang J."/>
            <person name="Chen M."/>
            <person name="He Y."/>
            <person name="Tan F."/>
            <person name="Song X."/>
            <person name="Zheng Q."/>
            <person name="Huang R."/>
            <person name="Yang H."/>
            <person name="Du X."/>
            <person name="Chen L."/>
            <person name="Yang M."/>
            <person name="Gaffney P.M."/>
            <person name="Wang S."/>
            <person name="Luo L."/>
            <person name="She Z."/>
            <person name="Ming Y."/>
            <person name="Huang W."/>
            <person name="Zhang S."/>
            <person name="Huang B."/>
            <person name="Zhang Y."/>
            <person name="Qu T."/>
            <person name="Ni P."/>
            <person name="Miao G."/>
            <person name="Wang J."/>
            <person name="Wang Q."/>
            <person name="Steinberg C.E."/>
            <person name="Wang H."/>
            <person name="Li N."/>
            <person name="Qian L."/>
            <person name="Zhang G."/>
            <person name="Li Y."/>
            <person name="Yang H."/>
            <person name="Liu X."/>
            <person name="Wang J."/>
            <person name="Yin Y."/>
            <person name="Wang J."/>
        </authorList>
    </citation>
    <scope>NUCLEOTIDE SEQUENCE [LARGE SCALE GENOMIC DNA]</scope>
    <source>
        <strain evidence="5">05x7-T-G4-1.051#20</strain>
    </source>
</reference>
<keyword evidence="3" id="KW-1133">Transmembrane helix</keyword>
<dbReference type="InterPro" id="IPR013766">
    <property type="entry name" value="Thioredoxin_domain"/>
</dbReference>
<dbReference type="AlphaFoldDB" id="K1PQT9"/>